<accession>A0A0A9EC39</accession>
<dbReference type="AlphaFoldDB" id="A0A0A9EC39"/>
<reference evidence="1" key="2">
    <citation type="journal article" date="2015" name="Data Brief">
        <title>Shoot transcriptome of the giant reed, Arundo donax.</title>
        <authorList>
            <person name="Barrero R.A."/>
            <person name="Guerrero F.D."/>
            <person name="Moolhuijzen P."/>
            <person name="Goolsby J.A."/>
            <person name="Tidwell J."/>
            <person name="Bellgard S.E."/>
            <person name="Bellgard M.I."/>
        </authorList>
    </citation>
    <scope>NUCLEOTIDE SEQUENCE</scope>
    <source>
        <tissue evidence="1">Shoot tissue taken approximately 20 cm above the soil surface</tissue>
    </source>
</reference>
<organism evidence="1">
    <name type="scientific">Arundo donax</name>
    <name type="common">Giant reed</name>
    <name type="synonym">Donax arundinaceus</name>
    <dbReference type="NCBI Taxonomy" id="35708"/>
    <lineage>
        <taxon>Eukaryota</taxon>
        <taxon>Viridiplantae</taxon>
        <taxon>Streptophyta</taxon>
        <taxon>Embryophyta</taxon>
        <taxon>Tracheophyta</taxon>
        <taxon>Spermatophyta</taxon>
        <taxon>Magnoliopsida</taxon>
        <taxon>Liliopsida</taxon>
        <taxon>Poales</taxon>
        <taxon>Poaceae</taxon>
        <taxon>PACMAD clade</taxon>
        <taxon>Arundinoideae</taxon>
        <taxon>Arundineae</taxon>
        <taxon>Arundo</taxon>
    </lineage>
</organism>
<reference evidence="1" key="1">
    <citation type="submission" date="2014-09" db="EMBL/GenBank/DDBJ databases">
        <authorList>
            <person name="Magalhaes I.L.F."/>
            <person name="Oliveira U."/>
            <person name="Santos F.R."/>
            <person name="Vidigal T.H.D.A."/>
            <person name="Brescovit A.D."/>
            <person name="Santos A.J."/>
        </authorList>
    </citation>
    <scope>NUCLEOTIDE SEQUENCE</scope>
    <source>
        <tissue evidence="1">Shoot tissue taken approximately 20 cm above the soil surface</tissue>
    </source>
</reference>
<sequence length="48" mass="5543">MLVMVEILWPTLFTENCLAFAGAQLKPIRVQAWSNRLAVFEKNTTGFW</sequence>
<dbReference type="EMBL" id="GBRH01199586">
    <property type="protein sequence ID" value="JAD98309.1"/>
    <property type="molecule type" value="Transcribed_RNA"/>
</dbReference>
<proteinExistence type="predicted"/>
<name>A0A0A9EC39_ARUDO</name>
<evidence type="ECO:0000313" key="1">
    <source>
        <dbReference type="EMBL" id="JAD98309.1"/>
    </source>
</evidence>
<protein>
    <submittedName>
        <fullName evidence="1">Uncharacterized protein</fullName>
    </submittedName>
</protein>